<dbReference type="Proteomes" id="UP000248975">
    <property type="component" value="Unassembled WGS sequence"/>
</dbReference>
<evidence type="ECO:0000313" key="2">
    <source>
        <dbReference type="EMBL" id="PZQ95497.1"/>
    </source>
</evidence>
<reference evidence="2 3" key="1">
    <citation type="submission" date="2017-08" db="EMBL/GenBank/DDBJ databases">
        <title>Infants hospitalized years apart are colonized by the same room-sourced microbial strains.</title>
        <authorList>
            <person name="Brooks B."/>
            <person name="Olm M.R."/>
            <person name="Firek B.A."/>
            <person name="Baker R."/>
            <person name="Thomas B.C."/>
            <person name="Morowitz M.J."/>
            <person name="Banfield J.F."/>
        </authorList>
    </citation>
    <scope>NUCLEOTIDE SEQUENCE [LARGE SCALE GENOMIC DNA]</scope>
    <source>
        <strain evidence="2">S2_003_000_R2_11</strain>
    </source>
</reference>
<dbReference type="SUPFAM" id="SSF52821">
    <property type="entry name" value="Rhodanese/Cell cycle control phosphatase"/>
    <property type="match status" value="1"/>
</dbReference>
<dbReference type="AlphaFoldDB" id="A0A2W5TIH9"/>
<evidence type="ECO:0000313" key="3">
    <source>
        <dbReference type="Proteomes" id="UP000248975"/>
    </source>
</evidence>
<sequence>MTVTVKELVEAAEAIVPRIGVAEAKRLIAERGALLLDVRDAPELEAAGRAAGAHHIPRGMLEFRADPTSPWHDAKLRKDRPVVLYCAGGARSALGGKTLKDMGFAQVFNLGGLKDWQAGGGAVAQPVMVLGV</sequence>
<accession>A0A2W5TIH9</accession>
<proteinExistence type="predicted"/>
<evidence type="ECO:0000259" key="1">
    <source>
        <dbReference type="PROSITE" id="PS50206"/>
    </source>
</evidence>
<dbReference type="InterPro" id="IPR036873">
    <property type="entry name" value="Rhodanese-like_dom_sf"/>
</dbReference>
<dbReference type="EMBL" id="QFQS01000007">
    <property type="protein sequence ID" value="PZQ95497.1"/>
    <property type="molecule type" value="Genomic_DNA"/>
</dbReference>
<dbReference type="PROSITE" id="PS50206">
    <property type="entry name" value="RHODANESE_3"/>
    <property type="match status" value="1"/>
</dbReference>
<dbReference type="Pfam" id="PF00581">
    <property type="entry name" value="Rhodanese"/>
    <property type="match status" value="1"/>
</dbReference>
<organism evidence="2 3">
    <name type="scientific">Cereibacter sphaeroides</name>
    <name type="common">Rhodobacter sphaeroides</name>
    <dbReference type="NCBI Taxonomy" id="1063"/>
    <lineage>
        <taxon>Bacteria</taxon>
        <taxon>Pseudomonadati</taxon>
        <taxon>Pseudomonadota</taxon>
        <taxon>Alphaproteobacteria</taxon>
        <taxon>Rhodobacterales</taxon>
        <taxon>Paracoccaceae</taxon>
        <taxon>Cereibacter</taxon>
    </lineage>
</organism>
<gene>
    <name evidence="2" type="ORF">DI533_19525</name>
</gene>
<feature type="domain" description="Rhodanese" evidence="1">
    <location>
        <begin position="29"/>
        <end position="125"/>
    </location>
</feature>
<name>A0A2W5TIH9_CERSP</name>
<dbReference type="InterPro" id="IPR001763">
    <property type="entry name" value="Rhodanese-like_dom"/>
</dbReference>
<dbReference type="PANTHER" id="PTHR43031:SF7">
    <property type="entry name" value="NITRIC OXIDE REDUCTASE FLRD-NAD(+) REDUCTASE"/>
    <property type="match status" value="1"/>
</dbReference>
<dbReference type="InterPro" id="IPR050229">
    <property type="entry name" value="GlpE_sulfurtransferase"/>
</dbReference>
<comment type="caution">
    <text evidence="2">The sequence shown here is derived from an EMBL/GenBank/DDBJ whole genome shotgun (WGS) entry which is preliminary data.</text>
</comment>
<protein>
    <submittedName>
        <fullName evidence="2">Rhodanese</fullName>
    </submittedName>
</protein>
<dbReference type="SMART" id="SM00450">
    <property type="entry name" value="RHOD"/>
    <property type="match status" value="1"/>
</dbReference>
<dbReference type="Gene3D" id="3.40.250.10">
    <property type="entry name" value="Rhodanese-like domain"/>
    <property type="match status" value="1"/>
</dbReference>
<dbReference type="PANTHER" id="PTHR43031">
    <property type="entry name" value="FAD-DEPENDENT OXIDOREDUCTASE"/>
    <property type="match status" value="1"/>
</dbReference>